<dbReference type="Proteomes" id="UP000249557">
    <property type="component" value="Unassembled WGS sequence"/>
</dbReference>
<dbReference type="PANTHER" id="PTHR42872">
    <property type="entry name" value="PROTEIN-GLUTAMATE METHYLESTERASE/PROTEIN-GLUTAMINE GLUTAMINASE"/>
    <property type="match status" value="1"/>
</dbReference>
<dbReference type="InterPro" id="IPR000673">
    <property type="entry name" value="Sig_transdc_resp-reg_Me-estase"/>
</dbReference>
<name>A0A2W4Z5U3_9BACT</name>
<dbReference type="GO" id="GO:0000156">
    <property type="term" value="F:phosphorelay response regulator activity"/>
    <property type="evidence" value="ECO:0007669"/>
    <property type="project" value="InterPro"/>
</dbReference>
<evidence type="ECO:0000259" key="5">
    <source>
        <dbReference type="PROSITE" id="PS50122"/>
    </source>
</evidence>
<dbReference type="PANTHER" id="PTHR42872:SF3">
    <property type="entry name" value="PROTEIN-GLUTAMATE METHYLESTERASE_PROTEIN-GLUTAMINE GLUTAMINASE 1"/>
    <property type="match status" value="1"/>
</dbReference>
<reference evidence="6 7" key="1">
    <citation type="submission" date="2017-08" db="EMBL/GenBank/DDBJ databases">
        <title>Infants hospitalized years apart are colonized by the same room-sourced microbial strains.</title>
        <authorList>
            <person name="Brooks B."/>
            <person name="Olm M.R."/>
            <person name="Firek B.A."/>
            <person name="Baker R."/>
            <person name="Thomas B.C."/>
            <person name="Morowitz M.J."/>
            <person name="Banfield J.F."/>
        </authorList>
    </citation>
    <scope>NUCLEOTIDE SEQUENCE [LARGE SCALE GENOMIC DNA]</scope>
    <source>
        <strain evidence="6">S2_018_000_R2_104</strain>
    </source>
</reference>
<dbReference type="Pfam" id="PF01339">
    <property type="entry name" value="CheB_methylest"/>
    <property type="match status" value="1"/>
</dbReference>
<dbReference type="AlphaFoldDB" id="A0A2W4Z5U3"/>
<organism evidence="6 7">
    <name type="scientific">Micavibrio aeruginosavorus</name>
    <dbReference type="NCBI Taxonomy" id="349221"/>
    <lineage>
        <taxon>Bacteria</taxon>
        <taxon>Pseudomonadati</taxon>
        <taxon>Bdellovibrionota</taxon>
        <taxon>Bdellovibrionia</taxon>
        <taxon>Bdellovibrionales</taxon>
        <taxon>Pseudobdellovibrionaceae</taxon>
        <taxon>Micavibrio</taxon>
    </lineage>
</organism>
<dbReference type="Gene3D" id="3.40.50.180">
    <property type="entry name" value="Methylesterase CheB, C-terminal domain"/>
    <property type="match status" value="1"/>
</dbReference>
<comment type="catalytic activity">
    <reaction evidence="3">
        <text>[protein]-L-glutamate 5-O-methyl ester + H2O = L-glutamyl-[protein] + methanol + H(+)</text>
        <dbReference type="Rhea" id="RHEA:23236"/>
        <dbReference type="Rhea" id="RHEA-COMP:10208"/>
        <dbReference type="Rhea" id="RHEA-COMP:10311"/>
        <dbReference type="ChEBI" id="CHEBI:15377"/>
        <dbReference type="ChEBI" id="CHEBI:15378"/>
        <dbReference type="ChEBI" id="CHEBI:17790"/>
        <dbReference type="ChEBI" id="CHEBI:29973"/>
        <dbReference type="ChEBI" id="CHEBI:82795"/>
        <dbReference type="EC" id="3.1.1.61"/>
    </reaction>
</comment>
<keyword evidence="1" id="KW-0378">Hydrolase</keyword>
<dbReference type="GO" id="GO:0008984">
    <property type="term" value="F:protein-glutamate methylesterase activity"/>
    <property type="evidence" value="ECO:0007669"/>
    <property type="project" value="UniProtKB-EC"/>
</dbReference>
<dbReference type="EC" id="3.1.1.61" evidence="2"/>
<comment type="caution">
    <text evidence="6">The sequence shown here is derived from an EMBL/GenBank/DDBJ whole genome shotgun (WGS) entry which is preliminary data.</text>
</comment>
<evidence type="ECO:0000313" key="7">
    <source>
        <dbReference type="Proteomes" id="UP000249557"/>
    </source>
</evidence>
<dbReference type="PROSITE" id="PS50122">
    <property type="entry name" value="CHEB"/>
    <property type="match status" value="1"/>
</dbReference>
<dbReference type="CDD" id="cd16432">
    <property type="entry name" value="CheB_Rec"/>
    <property type="match status" value="1"/>
</dbReference>
<feature type="non-terminal residue" evidence="6">
    <location>
        <position position="1"/>
    </location>
</feature>
<dbReference type="GO" id="GO:0006935">
    <property type="term" value="P:chemotaxis"/>
    <property type="evidence" value="ECO:0007669"/>
    <property type="project" value="InterPro"/>
</dbReference>
<proteinExistence type="predicted"/>
<feature type="domain" description="CheB-type methylesterase" evidence="5">
    <location>
        <begin position="1"/>
        <end position="129"/>
    </location>
</feature>
<comment type="caution">
    <text evidence="4">Lacks conserved residue(s) required for the propagation of feature annotation.</text>
</comment>
<evidence type="ECO:0000256" key="4">
    <source>
        <dbReference type="PROSITE-ProRule" id="PRU00050"/>
    </source>
</evidence>
<accession>A0A2W4Z5U3</accession>
<dbReference type="SUPFAM" id="SSF52738">
    <property type="entry name" value="Methylesterase CheB, C-terminal domain"/>
    <property type="match status" value="1"/>
</dbReference>
<dbReference type="GO" id="GO:0005737">
    <property type="term" value="C:cytoplasm"/>
    <property type="evidence" value="ECO:0007669"/>
    <property type="project" value="InterPro"/>
</dbReference>
<protein>
    <recommendedName>
        <fullName evidence="2">protein-glutamate methylesterase</fullName>
        <ecNumber evidence="2">3.1.1.61</ecNumber>
    </recommendedName>
</protein>
<evidence type="ECO:0000313" key="6">
    <source>
        <dbReference type="EMBL" id="PZO77673.1"/>
    </source>
</evidence>
<evidence type="ECO:0000256" key="1">
    <source>
        <dbReference type="ARBA" id="ARBA00022801"/>
    </source>
</evidence>
<sequence length="129" mass="13673">EEGMLVERGNVYVAPGGLHMTFVKKGMDIRIALNDGPPESFCKPSVDPMIRSAIDVWGPRFLTVILTGMGSDGLNGSKKLVEAGGRVIAQNQETSVVWGMPGAVATNGLCTAVLPLEDIGPYVRQAFGK</sequence>
<dbReference type="InterPro" id="IPR035909">
    <property type="entry name" value="CheB_C"/>
</dbReference>
<evidence type="ECO:0000256" key="2">
    <source>
        <dbReference type="ARBA" id="ARBA00039140"/>
    </source>
</evidence>
<evidence type="ECO:0000256" key="3">
    <source>
        <dbReference type="ARBA" id="ARBA00048267"/>
    </source>
</evidence>
<gene>
    <name evidence="6" type="ORF">DI626_12250</name>
</gene>
<dbReference type="EMBL" id="QFNK01000414">
    <property type="protein sequence ID" value="PZO77673.1"/>
    <property type="molecule type" value="Genomic_DNA"/>
</dbReference>